<organism evidence="4 5">
    <name type="scientific">Tribolium castaneum</name>
    <name type="common">Red flour beetle</name>
    <dbReference type="NCBI Taxonomy" id="7070"/>
    <lineage>
        <taxon>Eukaryota</taxon>
        <taxon>Metazoa</taxon>
        <taxon>Ecdysozoa</taxon>
        <taxon>Arthropoda</taxon>
        <taxon>Hexapoda</taxon>
        <taxon>Insecta</taxon>
        <taxon>Pterygota</taxon>
        <taxon>Neoptera</taxon>
        <taxon>Endopterygota</taxon>
        <taxon>Coleoptera</taxon>
        <taxon>Polyphaga</taxon>
        <taxon>Cucujiformia</taxon>
        <taxon>Tenebrionidae</taxon>
        <taxon>Tenebrionidae incertae sedis</taxon>
        <taxon>Tribolium</taxon>
    </lineage>
</organism>
<dbReference type="Pfam" id="PF08373">
    <property type="entry name" value="RAP"/>
    <property type="match status" value="1"/>
</dbReference>
<keyword evidence="5" id="KW-1185">Reference proteome</keyword>
<dbReference type="GO" id="GO:0035770">
    <property type="term" value="C:ribonucleoprotein granule"/>
    <property type="evidence" value="ECO:0000318"/>
    <property type="project" value="GO_Central"/>
</dbReference>
<reference evidence="4 5" key="2">
    <citation type="journal article" date="2010" name="Nucleic Acids Res.">
        <title>BeetleBase in 2010: revisions to provide comprehensive genomic information for Tribolium castaneum.</title>
        <authorList>
            <person name="Kim H.S."/>
            <person name="Murphy T."/>
            <person name="Xia J."/>
            <person name="Caragea D."/>
            <person name="Park Y."/>
            <person name="Beeman R.W."/>
            <person name="Lorenzen M.D."/>
            <person name="Butcher S."/>
            <person name="Manak J.R."/>
            <person name="Brown S.J."/>
        </authorList>
    </citation>
    <scope>GENOME REANNOTATION</scope>
    <source>
        <strain evidence="4 5">Georgia GA2</strain>
    </source>
</reference>
<dbReference type="EMBL" id="KQ971338">
    <property type="protein sequence ID" value="KYB28163.1"/>
    <property type="molecule type" value="Genomic_DNA"/>
</dbReference>
<dbReference type="InterPro" id="IPR013579">
    <property type="entry name" value="FAST_2"/>
</dbReference>
<evidence type="ECO:0000256" key="1">
    <source>
        <dbReference type="ARBA" id="ARBA00004173"/>
    </source>
</evidence>
<protein>
    <recommendedName>
        <fullName evidence="3">RAP domain-containing protein</fullName>
    </recommendedName>
</protein>
<evidence type="ECO:0000256" key="2">
    <source>
        <dbReference type="ARBA" id="ARBA00023128"/>
    </source>
</evidence>
<dbReference type="GO" id="GO:0000963">
    <property type="term" value="P:mitochondrial RNA processing"/>
    <property type="evidence" value="ECO:0000318"/>
    <property type="project" value="GO_Central"/>
</dbReference>
<dbReference type="PANTHER" id="PTHR21228">
    <property type="entry name" value="FAST LEU-RICH DOMAIN-CONTAINING"/>
    <property type="match status" value="1"/>
</dbReference>
<dbReference type="AlphaFoldDB" id="A0A139WJR8"/>
<dbReference type="GO" id="GO:0003723">
    <property type="term" value="F:RNA binding"/>
    <property type="evidence" value="ECO:0000318"/>
    <property type="project" value="GO_Central"/>
</dbReference>
<dbReference type="InterPro" id="IPR013584">
    <property type="entry name" value="RAP"/>
</dbReference>
<gene>
    <name evidence="4" type="primary">AUGUSTUS-3.0.2_32940</name>
    <name evidence="4" type="ORF">TcasGA2_TC032940</name>
</gene>
<dbReference type="InParanoid" id="A0A139WJR8"/>
<comment type="subcellular location">
    <subcellularLocation>
        <location evidence="1">Mitochondrion</location>
    </subcellularLocation>
</comment>
<dbReference type="STRING" id="7070.A0A139WJR8"/>
<dbReference type="eggNOG" id="ENOG502QQ64">
    <property type="taxonomic scope" value="Eukaryota"/>
</dbReference>
<accession>A0A139WJR8</accession>
<sequence>MRTYRDDSSSDEDLDYGYISTLKQEGYARDLLYKNTKDILLNRIYCCVSVQELFNVIERNSHFYRCEDITQTVFVLYDLMRIFCDVAVANRKSLTEAKDEFLNNLLANGTFQKLLQITEEKIHTFDSNTLSYCLLYLRKLGLDVEIKPVQLMNETIRKKLEKEFLIAPASRYLETIFDEVNLRSYFMAQELIPLVLNEIDRRESPNGLHDLTVSLNKLHRVVTNETLDKYKEKVENFIQSGLLTSSDYKVVLQIIAFLNYPKWREKNSVLISKCILLIKNNLNDLNMEEIMMLYETFFKIQEPGEILNSLQRCSSKFFHQLDETPTAQKLTLFSIIVYFASPNLRTDFQNILKKYVNECNDYDNLMILRKLLSYVKVTDERLCSLFWDKVLKFVNKDLDIIKLTQNYINFSNDTGNYRHFEFETTVLTLIGDLVQEANYKFFPQKLSNLLSFVLLYGEDHSLLQHLVAKLEESWEQLQYIDCLRLAFTLKVFNTVENKYKKLPYAKRINRVLNELINKLAADSVNDLWKNNALLKACIYMQRADAIATNRLFNNFKCFDHISSKNIENIYYCFLMANSLIPEVLDNLTEYIVTYKNHVLGFNVARVVYLCYSLGYQPKKSSEFFETAINVIIRDQERMTGLSLIYTAVALCFFNQLPNSLIKSIFNEEFMDKLDSELQKCYYKDKYPQKVRYNLMELNRAVCLDYPESNVPWFHQKYVDENIKGQAVKITLFGKKVREYLKKIISSSGLAENVITAYGYKVDFVVSLNSRDEVVEESKAVKRLALLLLPEFACTKIVTRLKGPFQMKKRHLEILGYKVIFVKSSDWIELYYAEDRVDFLKQLIWPNCNTTNLNKNCGFTMPKEKFGYPVMSINPRAILRLRILNENNRVIYQLPDDFVDKYLCKIVDKVIEVIRDPDYKHEPEEATHVITGDFFVSFKPEVLEFLRLHQLELIYPLMMQACTTSLTRNAHDVEMCDIQPIIATKYKVWIKGSSVEYFVQNRARPRRVNTQRWVRSRIMIHSKVRNLDAPPLILNLTNCN</sequence>
<keyword evidence="2" id="KW-0496">Mitochondrion</keyword>
<name>A0A139WJR8_TRICA</name>
<dbReference type="SMART" id="SM00952">
    <property type="entry name" value="RAP"/>
    <property type="match status" value="1"/>
</dbReference>
<dbReference type="GO" id="GO:0044528">
    <property type="term" value="P:regulation of mitochondrial mRNA stability"/>
    <property type="evidence" value="ECO:0000318"/>
    <property type="project" value="GO_Central"/>
</dbReference>
<feature type="domain" description="RAP" evidence="3">
    <location>
        <begin position="783"/>
        <end position="841"/>
    </location>
</feature>
<evidence type="ECO:0000313" key="5">
    <source>
        <dbReference type="Proteomes" id="UP000007266"/>
    </source>
</evidence>
<reference evidence="4 5" key="1">
    <citation type="journal article" date="2008" name="Nature">
        <title>The genome of the model beetle and pest Tribolium castaneum.</title>
        <authorList>
            <consortium name="Tribolium Genome Sequencing Consortium"/>
            <person name="Richards S."/>
            <person name="Gibbs R.A."/>
            <person name="Weinstock G.M."/>
            <person name="Brown S.J."/>
            <person name="Denell R."/>
            <person name="Beeman R.W."/>
            <person name="Gibbs R."/>
            <person name="Beeman R.W."/>
            <person name="Brown S.J."/>
            <person name="Bucher G."/>
            <person name="Friedrich M."/>
            <person name="Grimmelikhuijzen C.J."/>
            <person name="Klingler M."/>
            <person name="Lorenzen M."/>
            <person name="Richards S."/>
            <person name="Roth S."/>
            <person name="Schroder R."/>
            <person name="Tautz D."/>
            <person name="Zdobnov E.M."/>
            <person name="Muzny D."/>
            <person name="Gibbs R.A."/>
            <person name="Weinstock G.M."/>
            <person name="Attaway T."/>
            <person name="Bell S."/>
            <person name="Buhay C.J."/>
            <person name="Chandrabose M.N."/>
            <person name="Chavez D."/>
            <person name="Clerk-Blankenburg K.P."/>
            <person name="Cree A."/>
            <person name="Dao M."/>
            <person name="Davis C."/>
            <person name="Chacko J."/>
            <person name="Dinh H."/>
            <person name="Dugan-Rocha S."/>
            <person name="Fowler G."/>
            <person name="Garner T.T."/>
            <person name="Garnes J."/>
            <person name="Gnirke A."/>
            <person name="Hawes A."/>
            <person name="Hernandez J."/>
            <person name="Hines S."/>
            <person name="Holder M."/>
            <person name="Hume J."/>
            <person name="Jhangiani S.N."/>
            <person name="Joshi V."/>
            <person name="Khan Z.M."/>
            <person name="Jackson L."/>
            <person name="Kovar C."/>
            <person name="Kowis A."/>
            <person name="Lee S."/>
            <person name="Lewis L.R."/>
            <person name="Margolis J."/>
            <person name="Morgan M."/>
            <person name="Nazareth L.V."/>
            <person name="Nguyen N."/>
            <person name="Okwuonu G."/>
            <person name="Parker D."/>
            <person name="Richards S."/>
            <person name="Ruiz S.J."/>
            <person name="Santibanez J."/>
            <person name="Savard J."/>
            <person name="Scherer S.E."/>
            <person name="Schneider B."/>
            <person name="Sodergren E."/>
            <person name="Tautz D."/>
            <person name="Vattahil S."/>
            <person name="Villasana D."/>
            <person name="White C.S."/>
            <person name="Wright R."/>
            <person name="Park Y."/>
            <person name="Beeman R.W."/>
            <person name="Lord J."/>
            <person name="Oppert B."/>
            <person name="Lorenzen M."/>
            <person name="Brown S."/>
            <person name="Wang L."/>
            <person name="Savard J."/>
            <person name="Tautz D."/>
            <person name="Richards S."/>
            <person name="Weinstock G."/>
            <person name="Gibbs R.A."/>
            <person name="Liu Y."/>
            <person name="Worley K."/>
            <person name="Weinstock G."/>
            <person name="Elsik C.G."/>
            <person name="Reese J.T."/>
            <person name="Elhaik E."/>
            <person name="Landan G."/>
            <person name="Graur D."/>
            <person name="Arensburger P."/>
            <person name="Atkinson P."/>
            <person name="Beeman R.W."/>
            <person name="Beidler J."/>
            <person name="Brown S.J."/>
            <person name="Demuth J.P."/>
            <person name="Drury D.W."/>
            <person name="Du Y.Z."/>
            <person name="Fujiwara H."/>
            <person name="Lorenzen M."/>
            <person name="Maselli V."/>
            <person name="Osanai M."/>
            <person name="Park Y."/>
            <person name="Robertson H.M."/>
            <person name="Tu Z."/>
            <person name="Wang J.J."/>
            <person name="Wang S."/>
            <person name="Richards S."/>
            <person name="Song H."/>
            <person name="Zhang L."/>
            <person name="Sodergren E."/>
            <person name="Werner D."/>
            <person name="Stanke M."/>
            <person name="Morgenstern B."/>
            <person name="Solovyev V."/>
            <person name="Kosarev P."/>
            <person name="Brown G."/>
            <person name="Chen H.C."/>
            <person name="Ermolaeva O."/>
            <person name="Hlavina W."/>
            <person name="Kapustin Y."/>
            <person name="Kiryutin B."/>
            <person name="Kitts P."/>
            <person name="Maglott D."/>
            <person name="Pruitt K."/>
            <person name="Sapojnikov V."/>
            <person name="Souvorov A."/>
            <person name="Mackey A.J."/>
            <person name="Waterhouse R.M."/>
            <person name="Wyder S."/>
            <person name="Zdobnov E.M."/>
            <person name="Zdobnov E.M."/>
            <person name="Wyder S."/>
            <person name="Kriventseva E.V."/>
            <person name="Kadowaki T."/>
            <person name="Bork P."/>
            <person name="Aranda M."/>
            <person name="Bao R."/>
            <person name="Beermann A."/>
            <person name="Berns N."/>
            <person name="Bolognesi R."/>
            <person name="Bonneton F."/>
            <person name="Bopp D."/>
            <person name="Brown S.J."/>
            <person name="Bucher G."/>
            <person name="Butts T."/>
            <person name="Chaumot A."/>
            <person name="Denell R.E."/>
            <person name="Ferrier D.E."/>
            <person name="Friedrich M."/>
            <person name="Gordon C.M."/>
            <person name="Jindra M."/>
            <person name="Klingler M."/>
            <person name="Lan Q."/>
            <person name="Lattorff H.M."/>
            <person name="Laudet V."/>
            <person name="von Levetsow C."/>
            <person name="Liu Z."/>
            <person name="Lutz R."/>
            <person name="Lynch J.A."/>
            <person name="da Fonseca R.N."/>
            <person name="Posnien N."/>
            <person name="Reuter R."/>
            <person name="Roth S."/>
            <person name="Savard J."/>
            <person name="Schinko J.B."/>
            <person name="Schmitt C."/>
            <person name="Schoppmeier M."/>
            <person name="Schroder R."/>
            <person name="Shippy T.D."/>
            <person name="Simonnet F."/>
            <person name="Marques-Souza H."/>
            <person name="Tautz D."/>
            <person name="Tomoyasu Y."/>
            <person name="Trauner J."/>
            <person name="Van der Zee M."/>
            <person name="Vervoort M."/>
            <person name="Wittkopp N."/>
            <person name="Wimmer E.A."/>
            <person name="Yang X."/>
            <person name="Jones A.K."/>
            <person name="Sattelle D.B."/>
            <person name="Ebert P.R."/>
            <person name="Nelson D."/>
            <person name="Scott J.G."/>
            <person name="Beeman R.W."/>
            <person name="Muthukrishnan S."/>
            <person name="Kramer K.J."/>
            <person name="Arakane Y."/>
            <person name="Beeman R.W."/>
            <person name="Zhu Q."/>
            <person name="Hogenkamp D."/>
            <person name="Dixit R."/>
            <person name="Oppert B."/>
            <person name="Jiang H."/>
            <person name="Zou Z."/>
            <person name="Marshall J."/>
            <person name="Elpidina E."/>
            <person name="Vinokurov K."/>
            <person name="Oppert C."/>
            <person name="Zou Z."/>
            <person name="Evans J."/>
            <person name="Lu Z."/>
            <person name="Zhao P."/>
            <person name="Sumathipala N."/>
            <person name="Altincicek B."/>
            <person name="Vilcinskas A."/>
            <person name="Williams M."/>
            <person name="Hultmark D."/>
            <person name="Hetru C."/>
            <person name="Jiang H."/>
            <person name="Grimmelikhuijzen C.J."/>
            <person name="Hauser F."/>
            <person name="Cazzamali G."/>
            <person name="Williamson M."/>
            <person name="Park Y."/>
            <person name="Li B."/>
            <person name="Tanaka Y."/>
            <person name="Predel R."/>
            <person name="Neupert S."/>
            <person name="Schachtner J."/>
            <person name="Verleyen P."/>
            <person name="Raible F."/>
            <person name="Bork P."/>
            <person name="Friedrich M."/>
            <person name="Walden K.K."/>
            <person name="Robertson H.M."/>
            <person name="Angeli S."/>
            <person name="Foret S."/>
            <person name="Bucher G."/>
            <person name="Schuetz S."/>
            <person name="Maleszka R."/>
            <person name="Wimmer E.A."/>
            <person name="Beeman R.W."/>
            <person name="Lorenzen M."/>
            <person name="Tomoyasu Y."/>
            <person name="Miller S.C."/>
            <person name="Grossmann D."/>
            <person name="Bucher G."/>
        </authorList>
    </citation>
    <scope>NUCLEOTIDE SEQUENCE [LARGE SCALE GENOMIC DNA]</scope>
    <source>
        <strain evidence="4 5">Georgia GA2</strain>
    </source>
</reference>
<evidence type="ECO:0000259" key="3">
    <source>
        <dbReference type="PROSITE" id="PS51286"/>
    </source>
</evidence>
<dbReference type="FunCoup" id="A0A139WJR8">
    <property type="interactions" value="20"/>
</dbReference>
<dbReference type="OMA" id="PNASGHF"/>
<dbReference type="Pfam" id="PF06743">
    <property type="entry name" value="FAST_1"/>
    <property type="match status" value="1"/>
</dbReference>
<dbReference type="PANTHER" id="PTHR21228:SF72">
    <property type="entry name" value="LD32258P"/>
    <property type="match status" value="1"/>
</dbReference>
<dbReference type="PROSITE" id="PS51286">
    <property type="entry name" value="RAP"/>
    <property type="match status" value="1"/>
</dbReference>
<evidence type="ECO:0000313" key="4">
    <source>
        <dbReference type="EMBL" id="KYB28163.1"/>
    </source>
</evidence>
<dbReference type="Proteomes" id="UP000007266">
    <property type="component" value="Linkage group 4"/>
</dbReference>
<dbReference type="Pfam" id="PF08368">
    <property type="entry name" value="FAST_2"/>
    <property type="match status" value="1"/>
</dbReference>
<dbReference type="InterPro" id="IPR010622">
    <property type="entry name" value="FAST_Leu-rich"/>
</dbReference>
<dbReference type="InterPro" id="IPR050870">
    <property type="entry name" value="FAST_kinase"/>
</dbReference>
<proteinExistence type="predicted"/>
<dbReference type="GO" id="GO:0005759">
    <property type="term" value="C:mitochondrial matrix"/>
    <property type="evidence" value="ECO:0000318"/>
    <property type="project" value="GO_Central"/>
</dbReference>